<dbReference type="Gene3D" id="3.30.70.2570">
    <property type="entry name" value="Elongation factor 4, C-terminal domain"/>
    <property type="match status" value="1"/>
</dbReference>
<dbReference type="GO" id="GO:0043022">
    <property type="term" value="F:ribosome binding"/>
    <property type="evidence" value="ECO:0007669"/>
    <property type="project" value="UniProtKB-UniRule"/>
</dbReference>
<keyword evidence="3 12" id="KW-0547">Nucleotide-binding</keyword>
<evidence type="ECO:0000256" key="7">
    <source>
        <dbReference type="ARBA" id="ARBA00023136"/>
    </source>
</evidence>
<evidence type="ECO:0000256" key="2">
    <source>
        <dbReference type="ARBA" id="ARBA00022475"/>
    </source>
</evidence>
<dbReference type="SUPFAM" id="SSF52540">
    <property type="entry name" value="P-loop containing nucleoside triphosphate hydrolases"/>
    <property type="match status" value="1"/>
</dbReference>
<accession>A0A2Y9A351</accession>
<dbReference type="InterPro" id="IPR013842">
    <property type="entry name" value="LepA_CTD"/>
</dbReference>
<dbReference type="GO" id="GO:0045727">
    <property type="term" value="P:positive regulation of translation"/>
    <property type="evidence" value="ECO:0007669"/>
    <property type="project" value="UniProtKB-UniRule"/>
</dbReference>
<dbReference type="CDD" id="cd16260">
    <property type="entry name" value="EF4_III"/>
    <property type="match status" value="1"/>
</dbReference>
<evidence type="ECO:0000256" key="9">
    <source>
        <dbReference type="ARBA" id="ARBA00057626"/>
    </source>
</evidence>
<dbReference type="GO" id="GO:0003746">
    <property type="term" value="F:translation elongation factor activity"/>
    <property type="evidence" value="ECO:0007669"/>
    <property type="project" value="UniProtKB-UniRule"/>
</dbReference>
<reference evidence="15 17" key="1">
    <citation type="submission" date="2016-10" db="EMBL/GenBank/DDBJ databases">
        <authorList>
            <person name="Cai Z."/>
        </authorList>
    </citation>
    <scope>NUCLEOTIDE SEQUENCE [LARGE SCALE GENOMIC DNA]</scope>
    <source>
        <strain evidence="15 17">DSM 25227</strain>
    </source>
</reference>
<evidence type="ECO:0000256" key="1">
    <source>
        <dbReference type="ARBA" id="ARBA00005454"/>
    </source>
</evidence>
<evidence type="ECO:0000313" key="17">
    <source>
        <dbReference type="Proteomes" id="UP000251571"/>
    </source>
</evidence>
<dbReference type="FunFam" id="3.30.70.2570:FF:000001">
    <property type="entry name" value="Translation factor GUF1, mitochondrial"/>
    <property type="match status" value="1"/>
</dbReference>
<dbReference type="PANTHER" id="PTHR43512:SF4">
    <property type="entry name" value="TRANSLATION FACTOR GUF1 HOMOLOG, CHLOROPLASTIC"/>
    <property type="match status" value="1"/>
</dbReference>
<comment type="function">
    <text evidence="9 12">Required for accurate and efficient protein synthesis under certain stress conditions. May act as a fidelity factor of the translation reaction, by catalyzing a one-codon backward translocation of tRNAs on improperly translocated ribosomes. Back-translocation proceeds from a post-translocation (POST) complex to a pre-translocation (PRE) complex, thus giving elongation factor G a second chance to translocate the tRNAs correctly. Binds to ribosomes in a GTP-dependent manner.</text>
</comment>
<dbReference type="Gene3D" id="3.40.50.300">
    <property type="entry name" value="P-loop containing nucleotide triphosphate hydrolases"/>
    <property type="match status" value="1"/>
</dbReference>
<evidence type="ECO:0000313" key="14">
    <source>
        <dbReference type="EMBL" id="PWJ22357.1"/>
    </source>
</evidence>
<gene>
    <name evidence="12" type="primary">lepA</name>
    <name evidence="14" type="ORF">BCF38_101768</name>
    <name evidence="15" type="ORF">SAMN05421539_101768</name>
</gene>
<dbReference type="EC" id="3.6.5.n1" evidence="11 12"/>
<dbReference type="InterPro" id="IPR000795">
    <property type="entry name" value="T_Tr_GTP-bd_dom"/>
</dbReference>
<keyword evidence="5 12" id="KW-0648">Protein biosynthesis</keyword>
<reference evidence="14 16" key="2">
    <citation type="submission" date="2018-03" db="EMBL/GenBank/DDBJ databases">
        <title>Genomic Encyclopedia of Archaeal and Bacterial Type Strains, Phase II (KMG-II): from individual species to whole genera.</title>
        <authorList>
            <person name="Goeker M."/>
        </authorList>
    </citation>
    <scope>NUCLEOTIDE SEQUENCE [LARGE SCALE GENOMIC DNA]</scope>
    <source>
        <strain evidence="14 16">DSM 25227</strain>
    </source>
</reference>
<dbReference type="GO" id="GO:0005525">
    <property type="term" value="F:GTP binding"/>
    <property type="evidence" value="ECO:0007669"/>
    <property type="project" value="UniProtKB-UniRule"/>
</dbReference>
<dbReference type="Gene3D" id="3.30.70.240">
    <property type="match status" value="1"/>
</dbReference>
<dbReference type="Pfam" id="PF03144">
    <property type="entry name" value="GTP_EFTU_D2"/>
    <property type="match status" value="1"/>
</dbReference>
<dbReference type="GO" id="GO:0005886">
    <property type="term" value="C:plasma membrane"/>
    <property type="evidence" value="ECO:0007669"/>
    <property type="project" value="UniProtKB-SubCell"/>
</dbReference>
<evidence type="ECO:0000313" key="15">
    <source>
        <dbReference type="EMBL" id="SSA38635.1"/>
    </source>
</evidence>
<dbReference type="InterPro" id="IPR006297">
    <property type="entry name" value="EF-4"/>
</dbReference>
<comment type="subcellular location">
    <subcellularLocation>
        <location evidence="12">Cell membrane</location>
        <topology evidence="12">Peripheral membrane protein</topology>
        <orientation evidence="12">Cytoplasmic side</orientation>
    </subcellularLocation>
</comment>
<evidence type="ECO:0000256" key="8">
    <source>
        <dbReference type="ARBA" id="ARBA00050293"/>
    </source>
</evidence>
<evidence type="ECO:0000256" key="6">
    <source>
        <dbReference type="ARBA" id="ARBA00023134"/>
    </source>
</evidence>
<dbReference type="Gene3D" id="3.30.70.870">
    <property type="entry name" value="Elongation Factor G (Translational Gtpase), domain 3"/>
    <property type="match status" value="1"/>
</dbReference>
<keyword evidence="6 12" id="KW-0342">GTP-binding</keyword>
<dbReference type="InterPro" id="IPR027417">
    <property type="entry name" value="P-loop_NTPase"/>
</dbReference>
<dbReference type="CDD" id="cd03699">
    <property type="entry name" value="EF4_II"/>
    <property type="match status" value="1"/>
</dbReference>
<dbReference type="EMBL" id="QGDJ01000001">
    <property type="protein sequence ID" value="PWJ22357.1"/>
    <property type="molecule type" value="Genomic_DNA"/>
</dbReference>
<dbReference type="InterPro" id="IPR000640">
    <property type="entry name" value="EFG_V-like"/>
</dbReference>
<evidence type="ECO:0000256" key="3">
    <source>
        <dbReference type="ARBA" id="ARBA00022741"/>
    </source>
</evidence>
<dbReference type="InterPro" id="IPR035654">
    <property type="entry name" value="LepA_IV"/>
</dbReference>
<evidence type="ECO:0000256" key="10">
    <source>
        <dbReference type="ARBA" id="ARBA00061052"/>
    </source>
</evidence>
<dbReference type="FunFam" id="3.30.70.870:FF:000004">
    <property type="entry name" value="Translation factor GUF1, mitochondrial"/>
    <property type="match status" value="1"/>
</dbReference>
<evidence type="ECO:0000256" key="4">
    <source>
        <dbReference type="ARBA" id="ARBA00022801"/>
    </source>
</evidence>
<dbReference type="SMART" id="SM00838">
    <property type="entry name" value="EFG_C"/>
    <property type="match status" value="1"/>
</dbReference>
<comment type="catalytic activity">
    <reaction evidence="8 12">
        <text>GTP + H2O = GDP + phosphate + H(+)</text>
        <dbReference type="Rhea" id="RHEA:19669"/>
        <dbReference type="ChEBI" id="CHEBI:15377"/>
        <dbReference type="ChEBI" id="CHEBI:15378"/>
        <dbReference type="ChEBI" id="CHEBI:37565"/>
        <dbReference type="ChEBI" id="CHEBI:43474"/>
        <dbReference type="ChEBI" id="CHEBI:58189"/>
        <dbReference type="EC" id="3.6.5.n1"/>
    </reaction>
</comment>
<dbReference type="AlphaFoldDB" id="A0A2Y9A351"/>
<comment type="similarity">
    <text evidence="10">Belongs to the GTP-binding elongation factor family. LepA subfamily.</text>
</comment>
<sequence>MTDLSRIRNFSIVAHIDHGKSTLADRLIQETNTVAERDMKEQMLDAMDIERERGITIKANTVRIDWTAADGKDYVLNLIDTPGHVDFAYEVSRSMRAVEGSLLVVDSTQGVEAQTLANVYQAIDADHEIVPVLNKIDLPASEPARVAEQIEDVIGIDASNALLVSAKTGQGITETLQAIVDHLPAPKGDADAPLKAMLVDSWYDSYLGVIVLVRIIDGKLRKGDRVRFMGTGTVHHVDRIGVFRPAMTVVDELGPGEIGFLTASIKQVRDTKVGDTITHEKRPCDKPLPGFKPSVPVVFCGLFPVDANDFEDLRDAVDKLALNDASFSHEVESSAALGFGFRCGFLGLLHLEVVRDRLEREYDIDLITTAPSVVYHVHMKDGEVMELHNPADMPDVTLVDHVEEPRIKATILVPDEYLGDVLKLCQDRRGIQLDLTYAGARAMVVYDLPLNEVVFDFYDRLKSVTKGYASFDYQMIGYRQDNLVKMQVLVNEEPVDALSMMVHRDRAEMRGRAMVEKLKELIPRHMFKIPIQAAIGGKVIARETLSAMRKDVTAKCYGGDATRKKKLLEKQKAGKKKMRQFGKVEIPQSAFINALKMDS</sequence>
<protein>
    <recommendedName>
        <fullName evidence="11 12">Elongation factor 4</fullName>
        <shortName evidence="12">EF-4</shortName>
        <ecNumber evidence="11 12">3.6.5.n1</ecNumber>
    </recommendedName>
    <alternativeName>
        <fullName evidence="12">Ribosomal back-translocase LepA</fullName>
    </alternativeName>
</protein>
<dbReference type="RefSeq" id="WP_109562921.1">
    <property type="nucleotide sequence ID" value="NZ_QGDJ01000001.1"/>
</dbReference>
<dbReference type="FunFam" id="3.30.70.240:FF:000007">
    <property type="entry name" value="Translation factor GUF1, mitochondrial"/>
    <property type="match status" value="1"/>
</dbReference>
<keyword evidence="4 12" id="KW-0378">Hydrolase</keyword>
<evidence type="ECO:0000256" key="5">
    <source>
        <dbReference type="ARBA" id="ARBA00022917"/>
    </source>
</evidence>
<dbReference type="Pfam" id="PF00679">
    <property type="entry name" value="EFG_C"/>
    <property type="match status" value="1"/>
</dbReference>
<evidence type="ECO:0000313" key="16">
    <source>
        <dbReference type="Proteomes" id="UP000245839"/>
    </source>
</evidence>
<dbReference type="PROSITE" id="PS51722">
    <property type="entry name" value="G_TR_2"/>
    <property type="match status" value="1"/>
</dbReference>
<organism evidence="15 17">
    <name type="scientific">Jannaschia seohaensis</name>
    <dbReference type="NCBI Taxonomy" id="475081"/>
    <lineage>
        <taxon>Bacteria</taxon>
        <taxon>Pseudomonadati</taxon>
        <taxon>Pseudomonadota</taxon>
        <taxon>Alphaproteobacteria</taxon>
        <taxon>Rhodobacterales</taxon>
        <taxon>Roseobacteraceae</taxon>
        <taxon>Jannaschia</taxon>
    </lineage>
</organism>
<dbReference type="Proteomes" id="UP000251571">
    <property type="component" value="Unassembled WGS sequence"/>
</dbReference>
<dbReference type="FunFam" id="2.40.30.10:FF:000015">
    <property type="entry name" value="Translation factor GUF1, mitochondrial"/>
    <property type="match status" value="1"/>
</dbReference>
<dbReference type="InterPro" id="IPR004161">
    <property type="entry name" value="EFTu-like_2"/>
</dbReference>
<dbReference type="CDD" id="cd01890">
    <property type="entry name" value="LepA"/>
    <property type="match status" value="1"/>
</dbReference>
<evidence type="ECO:0000256" key="12">
    <source>
        <dbReference type="HAMAP-Rule" id="MF_00071"/>
    </source>
</evidence>
<dbReference type="Proteomes" id="UP000245839">
    <property type="component" value="Unassembled WGS sequence"/>
</dbReference>
<proteinExistence type="inferred from homology"/>
<dbReference type="EMBL" id="UETC01000001">
    <property type="protein sequence ID" value="SSA38635.1"/>
    <property type="molecule type" value="Genomic_DNA"/>
</dbReference>
<feature type="binding site" evidence="12">
    <location>
        <begin position="17"/>
        <end position="22"/>
    </location>
    <ligand>
        <name>GTP</name>
        <dbReference type="ChEBI" id="CHEBI:37565"/>
    </ligand>
</feature>
<dbReference type="PANTHER" id="PTHR43512">
    <property type="entry name" value="TRANSLATION FACTOR GUF1-RELATED"/>
    <property type="match status" value="1"/>
</dbReference>
<comment type="similarity">
    <text evidence="1 12">Belongs to the TRAFAC class translation factor GTPase superfamily. Classic translation factor GTPase family. LepA subfamily.</text>
</comment>
<dbReference type="GO" id="GO:0003924">
    <property type="term" value="F:GTPase activity"/>
    <property type="evidence" value="ECO:0007669"/>
    <property type="project" value="UniProtKB-UniRule"/>
</dbReference>
<dbReference type="Pfam" id="PF00009">
    <property type="entry name" value="GTP_EFTU"/>
    <property type="match status" value="1"/>
</dbReference>
<dbReference type="Gene3D" id="2.40.30.10">
    <property type="entry name" value="Translation factors"/>
    <property type="match status" value="1"/>
</dbReference>
<dbReference type="InterPro" id="IPR031157">
    <property type="entry name" value="G_TR_CS"/>
</dbReference>
<dbReference type="OrthoDB" id="9802948at2"/>
<keyword evidence="16" id="KW-1185">Reference proteome</keyword>
<dbReference type="CDD" id="cd03709">
    <property type="entry name" value="lepA_C"/>
    <property type="match status" value="1"/>
</dbReference>
<feature type="domain" description="Tr-type G" evidence="13">
    <location>
        <begin position="5"/>
        <end position="187"/>
    </location>
</feature>
<dbReference type="HAMAP" id="MF_00071">
    <property type="entry name" value="LepA"/>
    <property type="match status" value="1"/>
</dbReference>
<dbReference type="FunFam" id="3.40.50.300:FF:000078">
    <property type="entry name" value="Elongation factor 4"/>
    <property type="match status" value="1"/>
</dbReference>
<evidence type="ECO:0000259" key="13">
    <source>
        <dbReference type="PROSITE" id="PS51722"/>
    </source>
</evidence>
<feature type="binding site" evidence="12">
    <location>
        <begin position="134"/>
        <end position="137"/>
    </location>
    <ligand>
        <name>GTP</name>
        <dbReference type="ChEBI" id="CHEBI:37565"/>
    </ligand>
</feature>
<dbReference type="PROSITE" id="PS00301">
    <property type="entry name" value="G_TR_1"/>
    <property type="match status" value="1"/>
</dbReference>
<dbReference type="InterPro" id="IPR038363">
    <property type="entry name" value="LepA_C_sf"/>
</dbReference>
<dbReference type="NCBIfam" id="TIGR01393">
    <property type="entry name" value="lepA"/>
    <property type="match status" value="1"/>
</dbReference>
<dbReference type="Pfam" id="PF06421">
    <property type="entry name" value="LepA_C"/>
    <property type="match status" value="1"/>
</dbReference>
<dbReference type="PRINTS" id="PR00315">
    <property type="entry name" value="ELONGATNFCT"/>
</dbReference>
<keyword evidence="7 12" id="KW-0472">Membrane</keyword>
<evidence type="ECO:0000256" key="11">
    <source>
        <dbReference type="ARBA" id="ARBA00066744"/>
    </source>
</evidence>
<dbReference type="SUPFAM" id="SSF54980">
    <property type="entry name" value="EF-G C-terminal domain-like"/>
    <property type="match status" value="2"/>
</dbReference>
<dbReference type="GO" id="GO:0097216">
    <property type="term" value="F:guanosine tetraphosphate binding"/>
    <property type="evidence" value="ECO:0007669"/>
    <property type="project" value="UniProtKB-ARBA"/>
</dbReference>
<name>A0A2Y9A351_9RHOB</name>
<dbReference type="InterPro" id="IPR005225">
    <property type="entry name" value="Small_GTP-bd"/>
</dbReference>
<dbReference type="NCBIfam" id="TIGR00231">
    <property type="entry name" value="small_GTP"/>
    <property type="match status" value="1"/>
</dbReference>
<keyword evidence="2 12" id="KW-1003">Cell membrane</keyword>
<dbReference type="InterPro" id="IPR035647">
    <property type="entry name" value="EFG_III/V"/>
</dbReference>